<protein>
    <submittedName>
        <fullName evidence="2">Uncharacterized protein</fullName>
    </submittedName>
</protein>
<accession>A0AAP0JEX3</accession>
<organism evidence="2 3">
    <name type="scientific">Stephania cephalantha</name>
    <dbReference type="NCBI Taxonomy" id="152367"/>
    <lineage>
        <taxon>Eukaryota</taxon>
        <taxon>Viridiplantae</taxon>
        <taxon>Streptophyta</taxon>
        <taxon>Embryophyta</taxon>
        <taxon>Tracheophyta</taxon>
        <taxon>Spermatophyta</taxon>
        <taxon>Magnoliopsida</taxon>
        <taxon>Ranunculales</taxon>
        <taxon>Menispermaceae</taxon>
        <taxon>Menispermoideae</taxon>
        <taxon>Cissampelideae</taxon>
        <taxon>Stephania</taxon>
    </lineage>
</organism>
<dbReference type="AlphaFoldDB" id="A0AAP0JEX3"/>
<proteinExistence type="predicted"/>
<reference evidence="2 3" key="1">
    <citation type="submission" date="2024-01" db="EMBL/GenBank/DDBJ databases">
        <title>Genome assemblies of Stephania.</title>
        <authorList>
            <person name="Yang L."/>
        </authorList>
    </citation>
    <scope>NUCLEOTIDE SEQUENCE [LARGE SCALE GENOMIC DNA]</scope>
    <source>
        <strain evidence="2">JXDWG</strain>
        <tissue evidence="2">Leaf</tissue>
    </source>
</reference>
<dbReference type="EMBL" id="JBBNAG010000005">
    <property type="protein sequence ID" value="KAK9132809.1"/>
    <property type="molecule type" value="Genomic_DNA"/>
</dbReference>
<evidence type="ECO:0000313" key="3">
    <source>
        <dbReference type="Proteomes" id="UP001419268"/>
    </source>
</evidence>
<keyword evidence="3" id="KW-1185">Reference proteome</keyword>
<gene>
    <name evidence="2" type="ORF">Scep_012337</name>
</gene>
<dbReference type="Proteomes" id="UP001419268">
    <property type="component" value="Unassembled WGS sequence"/>
</dbReference>
<evidence type="ECO:0000256" key="1">
    <source>
        <dbReference type="SAM" id="MobiDB-lite"/>
    </source>
</evidence>
<name>A0AAP0JEX3_9MAGN</name>
<evidence type="ECO:0000313" key="2">
    <source>
        <dbReference type="EMBL" id="KAK9132809.1"/>
    </source>
</evidence>
<sequence length="95" mass="10282">MSIVPMSSKMLSVVAPTKILVDATPAMTKNSKKRKIGMNMKRMPEGSSSSRLEIPVTTIVPCIHVSPLTPVLTSRLPSMSSFDMVPFTLISDFAS</sequence>
<feature type="region of interest" description="Disordered" evidence="1">
    <location>
        <begin position="30"/>
        <end position="50"/>
    </location>
</feature>
<comment type="caution">
    <text evidence="2">The sequence shown here is derived from an EMBL/GenBank/DDBJ whole genome shotgun (WGS) entry which is preliminary data.</text>
</comment>